<accession>A0A6G9Y1D8</accession>
<organism evidence="2 3">
    <name type="scientific">Nocardia brasiliensis</name>
    <dbReference type="NCBI Taxonomy" id="37326"/>
    <lineage>
        <taxon>Bacteria</taxon>
        <taxon>Bacillati</taxon>
        <taxon>Actinomycetota</taxon>
        <taxon>Actinomycetes</taxon>
        <taxon>Mycobacteriales</taxon>
        <taxon>Nocardiaceae</taxon>
        <taxon>Nocardia</taxon>
    </lineage>
</organism>
<dbReference type="AlphaFoldDB" id="A0A6G9Y1D8"/>
<gene>
    <name evidence="2" type="ORF">F5X71_35835</name>
</gene>
<dbReference type="EMBL" id="CP046171">
    <property type="protein sequence ID" value="QIS06974.1"/>
    <property type="molecule type" value="Genomic_DNA"/>
</dbReference>
<dbReference type="Pfam" id="PF13661">
    <property type="entry name" value="2OG-FeII_Oxy_4"/>
    <property type="match status" value="1"/>
</dbReference>
<dbReference type="Gene3D" id="2.60.120.620">
    <property type="entry name" value="q2cbj1_9rhob like domain"/>
    <property type="match status" value="1"/>
</dbReference>
<evidence type="ECO:0000313" key="2">
    <source>
        <dbReference type="EMBL" id="QIS06974.1"/>
    </source>
</evidence>
<dbReference type="Proteomes" id="UP000501705">
    <property type="component" value="Chromosome"/>
</dbReference>
<feature type="domain" description="Prolyl 3,4-dihydroxylase TPA1/OFD1 N-terminal" evidence="1">
    <location>
        <begin position="173"/>
        <end position="249"/>
    </location>
</feature>
<sequence>MLVTTESVLAAAPAAPQWFAELFAHRRWIRRTQPFPHVYARDVFVPEFYQRLTEEFARVRRDEADRFGRVATNYSADGLGLAELRDGPFGVFTSREWHDLVAGVAGVTTATGDVEGSVHHHAPGAPYGWPHNDLNPAWFPGDPPGPSEVRLPGDGVDTKTGARPSGVTARANVRAVAVLYYFGNPDWQPGDGGETALYDNLAEGETMPNLTLIPPLDNSLILFEVTPRTWHTFAGNNTRDRSSVVMWVHRPKEDAVQRWGGDNIVYW</sequence>
<evidence type="ECO:0000313" key="3">
    <source>
        <dbReference type="Proteomes" id="UP000501705"/>
    </source>
</evidence>
<evidence type="ECO:0000259" key="1">
    <source>
        <dbReference type="Pfam" id="PF13661"/>
    </source>
</evidence>
<proteinExistence type="predicted"/>
<name>A0A6G9Y1D8_NOCBR</name>
<dbReference type="InterPro" id="IPR039558">
    <property type="entry name" value="TPA1/OFD1_N"/>
</dbReference>
<reference evidence="2 3" key="1">
    <citation type="journal article" date="2019" name="ACS Chem. Biol.">
        <title>Identification and Mobilization of a Cryptic Antibiotic Biosynthesis Gene Locus from a Human-Pathogenic Nocardia Isolate.</title>
        <authorList>
            <person name="Herisse M."/>
            <person name="Ishida K."/>
            <person name="Porter J.L."/>
            <person name="Howden B."/>
            <person name="Hertweck C."/>
            <person name="Stinear T.P."/>
            <person name="Pidot S.J."/>
        </authorList>
    </citation>
    <scope>NUCLEOTIDE SEQUENCE [LARGE SCALE GENOMIC DNA]</scope>
    <source>
        <strain evidence="2 3">AUSMDU00024985</strain>
    </source>
</reference>
<protein>
    <submittedName>
        <fullName evidence="2">2OG-Fe(II) oxygenase</fullName>
    </submittedName>
</protein>